<feature type="compositionally biased region" description="Polar residues" evidence="1">
    <location>
        <begin position="70"/>
        <end position="122"/>
    </location>
</feature>
<dbReference type="AlphaFoldDB" id="U6H567"/>
<evidence type="ECO:0000313" key="2">
    <source>
        <dbReference type="EMBL" id="CDI85874.1"/>
    </source>
</evidence>
<evidence type="ECO:0000256" key="1">
    <source>
        <dbReference type="SAM" id="MobiDB-lite"/>
    </source>
</evidence>
<sequence length="311" mass="33432">MGPNGQQEQLEQSTRLGTIPFKELTRQLVEARRVSDRATGGQEESEQLATASTIAKDSEAPVLIFEHRSNASVAENAPKSTNPTPAGATEQPTGNTGSNNRTAQAYINPSRGTPDQQATGKSSAAAERSDHASKTTSNTSSNSKSGNKAYETTDETCASDCYQDGRQHLGRSAAEEAPFGVIIAKPESSSITRKGEDSQDDEEIQICEPEPHMGMPQDDPSPYSEETVLVEMPETANDTQTLEGSFTIMETNDDNPPQQQEELSELNSATSPCPADTGQLECIEYSHNKEHRGATGGDNDRQPTTRRTDGP</sequence>
<evidence type="ECO:0000313" key="3">
    <source>
        <dbReference type="Proteomes" id="UP000018201"/>
    </source>
</evidence>
<feature type="region of interest" description="Disordered" evidence="1">
    <location>
        <begin position="248"/>
        <end position="311"/>
    </location>
</feature>
<organism evidence="2 3">
    <name type="scientific">Eimeria praecox</name>
    <dbReference type="NCBI Taxonomy" id="51316"/>
    <lineage>
        <taxon>Eukaryota</taxon>
        <taxon>Sar</taxon>
        <taxon>Alveolata</taxon>
        <taxon>Apicomplexa</taxon>
        <taxon>Conoidasida</taxon>
        <taxon>Coccidia</taxon>
        <taxon>Eucoccidiorida</taxon>
        <taxon>Eimeriorina</taxon>
        <taxon>Eimeriidae</taxon>
        <taxon>Eimeria</taxon>
    </lineage>
</organism>
<accession>U6H567</accession>
<dbReference type="VEuPathDB" id="ToxoDB:EPH_0066070"/>
<reference evidence="2" key="2">
    <citation type="submission" date="2013-10" db="EMBL/GenBank/DDBJ databases">
        <authorList>
            <person name="Aslett M."/>
        </authorList>
    </citation>
    <scope>NUCLEOTIDE SEQUENCE [LARGE SCALE GENOMIC DNA]</scope>
    <source>
        <strain evidence="2">Houghton</strain>
    </source>
</reference>
<feature type="compositionally biased region" description="Low complexity" evidence="1">
    <location>
        <begin position="134"/>
        <end position="148"/>
    </location>
</feature>
<keyword evidence="3" id="KW-1185">Reference proteome</keyword>
<feature type="region of interest" description="Disordered" evidence="1">
    <location>
        <begin position="172"/>
        <end position="202"/>
    </location>
</feature>
<gene>
    <name evidence="2" type="ORF">EPH_0066070</name>
</gene>
<name>U6H567_9EIME</name>
<reference evidence="2" key="1">
    <citation type="submission" date="2013-10" db="EMBL/GenBank/DDBJ databases">
        <title>Genomic analysis of the causative agents of coccidiosis in chickens.</title>
        <authorList>
            <person name="Reid A.J."/>
            <person name="Blake D."/>
            <person name="Billington K."/>
            <person name="Browne H."/>
            <person name="Dunn M."/>
            <person name="Hung S."/>
            <person name="Kawahara F."/>
            <person name="Miranda-Saavedra D."/>
            <person name="Mourier T."/>
            <person name="Nagra H."/>
            <person name="Otto T.D."/>
            <person name="Rawlings N."/>
            <person name="Sanchez A."/>
            <person name="Sanders M."/>
            <person name="Subramaniam C."/>
            <person name="Tay Y."/>
            <person name="Dear P."/>
            <person name="Doerig C."/>
            <person name="Gruber A."/>
            <person name="Parkinson J."/>
            <person name="Shirley M."/>
            <person name="Wan K.L."/>
            <person name="Berriman M."/>
            <person name="Tomley F."/>
            <person name="Pain A."/>
        </authorList>
    </citation>
    <scope>NUCLEOTIDE SEQUENCE [LARGE SCALE GENOMIC DNA]</scope>
    <source>
        <strain evidence="2">Houghton</strain>
    </source>
</reference>
<feature type="compositionally biased region" description="Basic and acidic residues" evidence="1">
    <location>
        <begin position="284"/>
        <end position="311"/>
    </location>
</feature>
<proteinExistence type="predicted"/>
<dbReference type="Proteomes" id="UP000018201">
    <property type="component" value="Unassembled WGS sequence"/>
</dbReference>
<feature type="compositionally biased region" description="Polar residues" evidence="1">
    <location>
        <begin position="248"/>
        <end position="271"/>
    </location>
</feature>
<dbReference type="EMBL" id="HG694446">
    <property type="protein sequence ID" value="CDI85874.1"/>
    <property type="molecule type" value="Genomic_DNA"/>
</dbReference>
<protein>
    <submittedName>
        <fullName evidence="2">Uncharacterized protein</fullName>
    </submittedName>
</protein>
<feature type="region of interest" description="Disordered" evidence="1">
    <location>
        <begin position="32"/>
        <end position="155"/>
    </location>
</feature>